<accession>A0A1M5SI04</accession>
<dbReference type="Proteomes" id="UP000184139">
    <property type="component" value="Unassembled WGS sequence"/>
</dbReference>
<organism evidence="1 2">
    <name type="scientific">Desulfofustis glycolicus DSM 9705</name>
    <dbReference type="NCBI Taxonomy" id="1121409"/>
    <lineage>
        <taxon>Bacteria</taxon>
        <taxon>Pseudomonadati</taxon>
        <taxon>Thermodesulfobacteriota</taxon>
        <taxon>Desulfobulbia</taxon>
        <taxon>Desulfobulbales</taxon>
        <taxon>Desulfocapsaceae</taxon>
        <taxon>Desulfofustis</taxon>
    </lineage>
</organism>
<keyword evidence="2" id="KW-1185">Reference proteome</keyword>
<proteinExistence type="predicted"/>
<dbReference type="OrthoDB" id="7066922at2"/>
<evidence type="ECO:0000313" key="1">
    <source>
        <dbReference type="EMBL" id="SHH37523.1"/>
    </source>
</evidence>
<name>A0A1M5SI04_9BACT</name>
<reference evidence="1 2" key="1">
    <citation type="submission" date="2016-11" db="EMBL/GenBank/DDBJ databases">
        <authorList>
            <person name="Jaros S."/>
            <person name="Januszkiewicz K."/>
            <person name="Wedrychowicz H."/>
        </authorList>
    </citation>
    <scope>NUCLEOTIDE SEQUENCE [LARGE SCALE GENOMIC DNA]</scope>
    <source>
        <strain evidence="1 2">DSM 9705</strain>
    </source>
</reference>
<sequence>MEYSKFQQSVIEAIKDCKSEVKNCCENALLHLEKAWLIKDIDAEMAVFRGITAEEEAAIALFFCLKKHQYNNANKLPFKQHPAKLGLYPFLRHIGNHLAGTFFSESSPFENHRLKLIDVNGRKALVIIFKLKNHNIDIRPLPPLHFTISNDETGEIKTFDIDFKELYIGDNYKNSLKYIEDVSSKRNRLLYANSAGKPEVKGDMEEYLNFQKMKVFLFIYIVLLIDPWEKAEGSSGFVQQALDSYLLLLNRIQKEDVIQAQQSV</sequence>
<protein>
    <submittedName>
        <fullName evidence="1">Uncharacterized protein</fullName>
    </submittedName>
</protein>
<gene>
    <name evidence="1" type="ORF">SAMN02745124_00335</name>
</gene>
<dbReference type="AlphaFoldDB" id="A0A1M5SI04"/>
<dbReference type="EMBL" id="FQXS01000001">
    <property type="protein sequence ID" value="SHH37523.1"/>
    <property type="molecule type" value="Genomic_DNA"/>
</dbReference>
<dbReference type="RefSeq" id="WP_073373078.1">
    <property type="nucleotide sequence ID" value="NZ_FQXS01000001.1"/>
</dbReference>
<evidence type="ECO:0000313" key="2">
    <source>
        <dbReference type="Proteomes" id="UP000184139"/>
    </source>
</evidence>